<dbReference type="Gene3D" id="3.30.1360.20">
    <property type="entry name" value="Transcriptional coactivator/pterin dehydratase"/>
    <property type="match status" value="1"/>
</dbReference>
<dbReference type="EMBL" id="SNZV01000001">
    <property type="protein sequence ID" value="TDS17611.1"/>
    <property type="molecule type" value="Genomic_DNA"/>
</dbReference>
<evidence type="ECO:0000256" key="2">
    <source>
        <dbReference type="ARBA" id="ARBA00006472"/>
    </source>
</evidence>
<comment type="similarity">
    <text evidence="2">Belongs to the pterin-4-alpha-carbinolamine dehydratase family.</text>
</comment>
<organism evidence="5 6">
    <name type="scientific">Sphingobacterium paludis</name>
    <dbReference type="NCBI Taxonomy" id="1476465"/>
    <lineage>
        <taxon>Bacteria</taxon>
        <taxon>Pseudomonadati</taxon>
        <taxon>Bacteroidota</taxon>
        <taxon>Sphingobacteriia</taxon>
        <taxon>Sphingobacteriales</taxon>
        <taxon>Sphingobacteriaceae</taxon>
        <taxon>Sphingobacterium</taxon>
    </lineage>
</organism>
<dbReference type="GO" id="GO:0006729">
    <property type="term" value="P:tetrahydrobiopterin biosynthetic process"/>
    <property type="evidence" value="ECO:0007669"/>
    <property type="project" value="InterPro"/>
</dbReference>
<accession>A0A4R7DBF5</accession>
<dbReference type="GO" id="GO:0008124">
    <property type="term" value="F:4-alpha-hydroxytetrahydrobiopterin dehydratase activity"/>
    <property type="evidence" value="ECO:0007669"/>
    <property type="project" value="UniProtKB-EC"/>
</dbReference>
<dbReference type="PANTHER" id="PTHR12599">
    <property type="entry name" value="PTERIN-4-ALPHA-CARBINOLAMINE DEHYDRATASE"/>
    <property type="match status" value="1"/>
</dbReference>
<evidence type="ECO:0000256" key="4">
    <source>
        <dbReference type="ARBA" id="ARBA00023239"/>
    </source>
</evidence>
<dbReference type="Proteomes" id="UP000294752">
    <property type="component" value="Unassembled WGS sequence"/>
</dbReference>
<name>A0A4R7DBF5_9SPHI</name>
<protein>
    <recommendedName>
        <fullName evidence="3">4a-hydroxytetrahydrobiopterin dehydratase</fullName>
        <ecNumber evidence="3">4.2.1.96</ecNumber>
    </recommendedName>
</protein>
<dbReference type="OrthoDB" id="9794987at2"/>
<dbReference type="InterPro" id="IPR036428">
    <property type="entry name" value="PCD_sf"/>
</dbReference>
<dbReference type="InterPro" id="IPR001533">
    <property type="entry name" value="Pterin_deHydtase"/>
</dbReference>
<sequence length="78" mass="9022">MWSQEGDKWLYASFRFSDFSEAFAFVTRVAMLAERHQHHPTIKNTYNNVELWLSTHDAGHIVTAKDTLLAEAITKLIN</sequence>
<dbReference type="Pfam" id="PF01329">
    <property type="entry name" value="Pterin_4a"/>
    <property type="match status" value="1"/>
</dbReference>
<comment type="caution">
    <text evidence="5">The sequence shown here is derived from an EMBL/GenBank/DDBJ whole genome shotgun (WGS) entry which is preliminary data.</text>
</comment>
<dbReference type="CDD" id="cd00488">
    <property type="entry name" value="PCD_DCoH"/>
    <property type="match status" value="1"/>
</dbReference>
<dbReference type="AlphaFoldDB" id="A0A4R7DBF5"/>
<proteinExistence type="inferred from homology"/>
<evidence type="ECO:0000313" key="6">
    <source>
        <dbReference type="Proteomes" id="UP000294752"/>
    </source>
</evidence>
<evidence type="ECO:0000256" key="3">
    <source>
        <dbReference type="ARBA" id="ARBA00013252"/>
    </source>
</evidence>
<dbReference type="PANTHER" id="PTHR12599:SF0">
    <property type="entry name" value="PTERIN-4-ALPHA-CARBINOLAMINE DEHYDRATASE"/>
    <property type="match status" value="1"/>
</dbReference>
<keyword evidence="6" id="KW-1185">Reference proteome</keyword>
<dbReference type="EC" id="4.2.1.96" evidence="3"/>
<keyword evidence="4" id="KW-0456">Lyase</keyword>
<reference evidence="5 6" key="1">
    <citation type="submission" date="2019-03" db="EMBL/GenBank/DDBJ databases">
        <title>Genomic Encyclopedia of Type Strains, Phase III (KMG-III): the genomes of soil and plant-associated and newly described type strains.</title>
        <authorList>
            <person name="Whitman W."/>
        </authorList>
    </citation>
    <scope>NUCLEOTIDE SEQUENCE [LARGE SCALE GENOMIC DNA]</scope>
    <source>
        <strain evidence="5 6">CGMCC 1.12801</strain>
    </source>
</reference>
<gene>
    <name evidence="5" type="ORF">B0I21_101482</name>
</gene>
<evidence type="ECO:0000256" key="1">
    <source>
        <dbReference type="ARBA" id="ARBA00001554"/>
    </source>
</evidence>
<dbReference type="SUPFAM" id="SSF55248">
    <property type="entry name" value="PCD-like"/>
    <property type="match status" value="1"/>
</dbReference>
<evidence type="ECO:0000313" key="5">
    <source>
        <dbReference type="EMBL" id="TDS17611.1"/>
    </source>
</evidence>
<comment type="catalytic activity">
    <reaction evidence="1">
        <text>(4aS,6R)-4a-hydroxy-L-erythro-5,6,7,8-tetrahydrobiopterin = (6R)-L-erythro-6,7-dihydrobiopterin + H2O</text>
        <dbReference type="Rhea" id="RHEA:11920"/>
        <dbReference type="ChEBI" id="CHEBI:15377"/>
        <dbReference type="ChEBI" id="CHEBI:15642"/>
        <dbReference type="ChEBI" id="CHEBI:43120"/>
        <dbReference type="EC" id="4.2.1.96"/>
    </reaction>
</comment>